<organism evidence="3 4">
    <name type="scientific">Rhizoclosmatium globosum</name>
    <dbReference type="NCBI Taxonomy" id="329046"/>
    <lineage>
        <taxon>Eukaryota</taxon>
        <taxon>Fungi</taxon>
        <taxon>Fungi incertae sedis</taxon>
        <taxon>Chytridiomycota</taxon>
        <taxon>Chytridiomycota incertae sedis</taxon>
        <taxon>Chytridiomycetes</taxon>
        <taxon>Chytridiales</taxon>
        <taxon>Chytriomycetaceae</taxon>
        <taxon>Rhizoclosmatium</taxon>
    </lineage>
</organism>
<evidence type="ECO:0000256" key="1">
    <source>
        <dbReference type="SAM" id="MobiDB-lite"/>
    </source>
</evidence>
<evidence type="ECO:0000313" key="4">
    <source>
        <dbReference type="Proteomes" id="UP000193642"/>
    </source>
</evidence>
<evidence type="ECO:0000256" key="2">
    <source>
        <dbReference type="SAM" id="Phobius"/>
    </source>
</evidence>
<gene>
    <name evidence="3" type="ORF">BCR33DRAFT_855575</name>
</gene>
<keyword evidence="2" id="KW-1133">Transmembrane helix</keyword>
<dbReference type="EMBL" id="MCGO01000059">
    <property type="protein sequence ID" value="ORY35964.1"/>
    <property type="molecule type" value="Genomic_DNA"/>
</dbReference>
<reference evidence="3 4" key="1">
    <citation type="submission" date="2016-07" db="EMBL/GenBank/DDBJ databases">
        <title>Pervasive Adenine N6-methylation of Active Genes in Fungi.</title>
        <authorList>
            <consortium name="DOE Joint Genome Institute"/>
            <person name="Mondo S.J."/>
            <person name="Dannebaum R.O."/>
            <person name="Kuo R.C."/>
            <person name="Labutti K."/>
            <person name="Haridas S."/>
            <person name="Kuo A."/>
            <person name="Salamov A."/>
            <person name="Ahrendt S.R."/>
            <person name="Lipzen A."/>
            <person name="Sullivan W."/>
            <person name="Andreopoulos W.B."/>
            <person name="Clum A."/>
            <person name="Lindquist E."/>
            <person name="Daum C."/>
            <person name="Ramamoorthy G.K."/>
            <person name="Gryganskyi A."/>
            <person name="Culley D."/>
            <person name="Magnuson J.K."/>
            <person name="James T.Y."/>
            <person name="O'Malley M.A."/>
            <person name="Stajich J.E."/>
            <person name="Spatafora J.W."/>
            <person name="Visel A."/>
            <person name="Grigoriev I.V."/>
        </authorList>
    </citation>
    <scope>NUCLEOTIDE SEQUENCE [LARGE SCALE GENOMIC DNA]</scope>
    <source>
        <strain evidence="3 4">JEL800</strain>
    </source>
</reference>
<dbReference type="AlphaFoldDB" id="A0A1Y2BMH2"/>
<feature type="region of interest" description="Disordered" evidence="1">
    <location>
        <begin position="1"/>
        <end position="33"/>
    </location>
</feature>
<proteinExistence type="predicted"/>
<keyword evidence="4" id="KW-1185">Reference proteome</keyword>
<accession>A0A1Y2BMH2</accession>
<dbReference type="Proteomes" id="UP000193642">
    <property type="component" value="Unassembled WGS sequence"/>
</dbReference>
<name>A0A1Y2BMH2_9FUNG</name>
<feature type="transmembrane region" description="Helical" evidence="2">
    <location>
        <begin position="68"/>
        <end position="91"/>
    </location>
</feature>
<feature type="transmembrane region" description="Helical" evidence="2">
    <location>
        <begin position="97"/>
        <end position="120"/>
    </location>
</feature>
<dbReference type="OrthoDB" id="2021138at2759"/>
<keyword evidence="2" id="KW-0472">Membrane</keyword>
<comment type="caution">
    <text evidence="3">The sequence shown here is derived from an EMBL/GenBank/DDBJ whole genome shotgun (WGS) entry which is preliminary data.</text>
</comment>
<sequence length="398" mass="44277">MKITTHNVTKENSSPASATDESGQRQNTEISRQSSLNASSMMLGKRVIIENIRASIFFKLITTTRHQIYMYSVLNFGLLATIIVIVIRGSALPNIKYYNFIHATMGALGKMIIITGFNLCQLVGRDLMANKLINCTNGVALSTIAKRLVKFIPREGIAVGQFPCIPTTYTNDLKLLPDLGIFLMGEASLATIDSYGIPISDGFVGGYPAYPLAAPTRNFAIQGYGIIYAIQLIVASNTSQTTFKLHSSSIEGNKYNASVSIVMPKYAHNVATLENEDFLQICNIHLILGQGIVKYSYVSDEWKMVVWNQADEIHISNDTVLKQRQNKIRFQDVSIAKSIYSKNLLFWISEAVTACMTENMYGSMDDVNVFPSFIKWVRDEINSSMSIKRGVDSLEQQQ</sequence>
<evidence type="ECO:0000313" key="3">
    <source>
        <dbReference type="EMBL" id="ORY35964.1"/>
    </source>
</evidence>
<keyword evidence="2" id="KW-0812">Transmembrane</keyword>
<protein>
    <submittedName>
        <fullName evidence="3">Uncharacterized protein</fullName>
    </submittedName>
</protein>